<evidence type="ECO:0000259" key="1">
    <source>
        <dbReference type="PROSITE" id="PS51819"/>
    </source>
</evidence>
<proteinExistence type="predicted"/>
<feature type="domain" description="VOC" evidence="1">
    <location>
        <begin position="7"/>
        <end position="117"/>
    </location>
</feature>
<organism evidence="2 3">
    <name type="scientific">Chitinophaga defluvii</name>
    <dbReference type="NCBI Taxonomy" id="3163343"/>
    <lineage>
        <taxon>Bacteria</taxon>
        <taxon>Pseudomonadati</taxon>
        <taxon>Bacteroidota</taxon>
        <taxon>Chitinophagia</taxon>
        <taxon>Chitinophagales</taxon>
        <taxon>Chitinophagaceae</taxon>
        <taxon>Chitinophaga</taxon>
    </lineage>
</organism>
<protein>
    <submittedName>
        <fullName evidence="2">Glyoxalase superfamily protein</fullName>
    </submittedName>
</protein>
<dbReference type="Gene3D" id="3.10.180.10">
    <property type="entry name" value="2,3-Dihydroxybiphenyl 1,2-Dioxygenase, domain 1"/>
    <property type="match status" value="1"/>
</dbReference>
<dbReference type="SUPFAM" id="SSF54593">
    <property type="entry name" value="Glyoxalase/Bleomycin resistance protein/Dihydroxybiphenyl dioxygenase"/>
    <property type="match status" value="1"/>
</dbReference>
<gene>
    <name evidence="2" type="ORF">ABR189_03530</name>
</gene>
<evidence type="ECO:0000313" key="3">
    <source>
        <dbReference type="Proteomes" id="UP001549749"/>
    </source>
</evidence>
<accession>A0ABV2T056</accession>
<dbReference type="InterPro" id="IPR004360">
    <property type="entry name" value="Glyas_Fos-R_dOase_dom"/>
</dbReference>
<dbReference type="EMBL" id="JBEXAC010000001">
    <property type="protein sequence ID" value="MET6996417.1"/>
    <property type="molecule type" value="Genomic_DNA"/>
</dbReference>
<sequence>MSDTPFQIESINPILYVKDMAVSRNFYVKLLGFEEDEWGDDIFTCISRDGFCIYLCKGAQGVPGTWLWVGFSGDIFALYQALLLKEVTIRTPPQNYSWALEMHVQDPDGHILRFGTTPDENQPYLDKQ</sequence>
<dbReference type="RefSeq" id="WP_354659059.1">
    <property type="nucleotide sequence ID" value="NZ_JBEXAC010000001.1"/>
</dbReference>
<dbReference type="InterPro" id="IPR037523">
    <property type="entry name" value="VOC_core"/>
</dbReference>
<dbReference type="Proteomes" id="UP001549749">
    <property type="component" value="Unassembled WGS sequence"/>
</dbReference>
<dbReference type="Pfam" id="PF00903">
    <property type="entry name" value="Glyoxalase"/>
    <property type="match status" value="1"/>
</dbReference>
<name>A0ABV2T056_9BACT</name>
<reference evidence="2 3" key="1">
    <citation type="submission" date="2024-06" db="EMBL/GenBank/DDBJ databases">
        <title>Chitinophaga defluvii sp. nov., isolated from municipal sewage.</title>
        <authorList>
            <person name="Zhang L."/>
        </authorList>
    </citation>
    <scope>NUCLEOTIDE SEQUENCE [LARGE SCALE GENOMIC DNA]</scope>
    <source>
        <strain evidence="2 3">H8</strain>
    </source>
</reference>
<dbReference type="PROSITE" id="PS51819">
    <property type="entry name" value="VOC"/>
    <property type="match status" value="1"/>
</dbReference>
<comment type="caution">
    <text evidence="2">The sequence shown here is derived from an EMBL/GenBank/DDBJ whole genome shotgun (WGS) entry which is preliminary data.</text>
</comment>
<dbReference type="InterPro" id="IPR029068">
    <property type="entry name" value="Glyas_Bleomycin-R_OHBP_Dase"/>
</dbReference>
<evidence type="ECO:0000313" key="2">
    <source>
        <dbReference type="EMBL" id="MET6996417.1"/>
    </source>
</evidence>
<keyword evidence="3" id="KW-1185">Reference proteome</keyword>